<dbReference type="GO" id="GO:0030248">
    <property type="term" value="F:cellulose binding"/>
    <property type="evidence" value="ECO:0007669"/>
    <property type="project" value="InterPro"/>
</dbReference>
<feature type="transmembrane region" description="Helical" evidence="1">
    <location>
        <begin position="81"/>
        <end position="102"/>
    </location>
</feature>
<dbReference type="Pfam" id="PF00942">
    <property type="entry name" value="CBM_3"/>
    <property type="match status" value="1"/>
</dbReference>
<organism evidence="3 4">
    <name type="scientific">Dactylosporangium siamense</name>
    <dbReference type="NCBI Taxonomy" id="685454"/>
    <lineage>
        <taxon>Bacteria</taxon>
        <taxon>Bacillati</taxon>
        <taxon>Actinomycetota</taxon>
        <taxon>Actinomycetes</taxon>
        <taxon>Micromonosporales</taxon>
        <taxon>Micromonosporaceae</taxon>
        <taxon>Dactylosporangium</taxon>
    </lineage>
</organism>
<dbReference type="CDD" id="cd00413">
    <property type="entry name" value="Glyco_hydrolase_16"/>
    <property type="match status" value="1"/>
</dbReference>
<sequence>MNSLKGLGVFVVLAGIAVAVSLAGRVQLIVFAVTIGLVGSSIITYVASKRRYHTDRLIAGGPDMTQVVSARLLRPQRSGGGLLFAAVAMVVVGVAAAAYGALRIGPLESAASTEPPSVPLTVQYRTDTPPAAPIGRPFLQVVNTSAKPVELRSVKLRYYFDADKASGYGANCFQTELRCANITATVEALASPSPKASHYLQIGFTADAGTLAPQRNTGGIGLQLYRLDHKELNQANDHSFDAKAAQFKPSRLVTAYVDGDLSWGDEPGPQALAAGAQPSAPPSSAPVAPGVMFDNFHYTGPNDPALNVGGWHVRTEKGRPGIPDTWSADMVSFPADPTAQGGQALQLTTISDGTKQGTKQAELATASNIFQTGTLAARIFFADKPVTGRSGDHVVQAFCTISSSPSSPTYSELDYEYQPNGGWGAAGPKIDTTSWRSSKDGDRVTRATNKSLAGWHVLMLTAANGVVTYSIDGNKIFTSDGAAYPRERMGIQFSMWLIDLPMTGDRTWNMRVNWVFKAEQAMSLTDVQNAVNGFYASGINHAQANTP</sequence>
<comment type="caution">
    <text evidence="3">The sequence shown here is derived from an EMBL/GenBank/DDBJ whole genome shotgun (WGS) entry which is preliminary data.</text>
</comment>
<reference evidence="3" key="1">
    <citation type="submission" date="2021-01" db="EMBL/GenBank/DDBJ databases">
        <title>Whole genome shotgun sequence of Dactylosporangium siamense NBRC 106093.</title>
        <authorList>
            <person name="Komaki H."/>
            <person name="Tamura T."/>
        </authorList>
    </citation>
    <scope>NUCLEOTIDE SEQUENCE</scope>
    <source>
        <strain evidence="3">NBRC 106093</strain>
    </source>
</reference>
<accession>A0A919PVP6</accession>
<dbReference type="Proteomes" id="UP000660611">
    <property type="component" value="Unassembled WGS sequence"/>
</dbReference>
<evidence type="ECO:0000313" key="4">
    <source>
        <dbReference type="Proteomes" id="UP000660611"/>
    </source>
</evidence>
<dbReference type="SMART" id="SM01067">
    <property type="entry name" value="CBM_3"/>
    <property type="match status" value="1"/>
</dbReference>
<keyword evidence="1" id="KW-0472">Membrane</keyword>
<dbReference type="InterPro" id="IPR001956">
    <property type="entry name" value="CBM3"/>
</dbReference>
<keyword evidence="4" id="KW-1185">Reference proteome</keyword>
<dbReference type="GO" id="GO:0016787">
    <property type="term" value="F:hydrolase activity"/>
    <property type="evidence" value="ECO:0007669"/>
    <property type="project" value="UniProtKB-KW"/>
</dbReference>
<evidence type="ECO:0000256" key="1">
    <source>
        <dbReference type="SAM" id="Phobius"/>
    </source>
</evidence>
<dbReference type="PROSITE" id="PS51172">
    <property type="entry name" value="CBM3"/>
    <property type="match status" value="1"/>
</dbReference>
<feature type="transmembrane region" description="Helical" evidence="1">
    <location>
        <begin position="29"/>
        <end position="47"/>
    </location>
</feature>
<dbReference type="Gene3D" id="2.60.120.200">
    <property type="match status" value="1"/>
</dbReference>
<dbReference type="AlphaFoldDB" id="A0A919PVP6"/>
<dbReference type="InterPro" id="IPR013320">
    <property type="entry name" value="ConA-like_dom_sf"/>
</dbReference>
<name>A0A919PVP6_9ACTN</name>
<feature type="domain" description="CBM3" evidence="2">
    <location>
        <begin position="115"/>
        <end position="268"/>
    </location>
</feature>
<proteinExistence type="predicted"/>
<keyword evidence="1" id="KW-1133">Transmembrane helix</keyword>
<dbReference type="SUPFAM" id="SSF49384">
    <property type="entry name" value="Carbohydrate-binding domain"/>
    <property type="match status" value="1"/>
</dbReference>
<keyword evidence="1" id="KW-0812">Transmembrane</keyword>
<gene>
    <name evidence="3" type="ORF">Dsi01nite_097310</name>
</gene>
<dbReference type="EMBL" id="BONQ01000160">
    <property type="protein sequence ID" value="GIG51690.1"/>
    <property type="molecule type" value="Genomic_DNA"/>
</dbReference>
<keyword evidence="3" id="KW-0378">Hydrolase</keyword>
<protein>
    <submittedName>
        <fullName evidence="3">Hydrolase</fullName>
    </submittedName>
</protein>
<dbReference type="GO" id="GO:0005975">
    <property type="term" value="P:carbohydrate metabolic process"/>
    <property type="evidence" value="ECO:0007669"/>
    <property type="project" value="InterPro"/>
</dbReference>
<dbReference type="SUPFAM" id="SSF49899">
    <property type="entry name" value="Concanavalin A-like lectins/glucanases"/>
    <property type="match status" value="1"/>
</dbReference>
<dbReference type="RefSeq" id="WP_203853296.1">
    <property type="nucleotide sequence ID" value="NZ_BAAAVW010000036.1"/>
</dbReference>
<evidence type="ECO:0000259" key="2">
    <source>
        <dbReference type="PROSITE" id="PS51172"/>
    </source>
</evidence>
<evidence type="ECO:0000313" key="3">
    <source>
        <dbReference type="EMBL" id="GIG51690.1"/>
    </source>
</evidence>
<dbReference type="InterPro" id="IPR036966">
    <property type="entry name" value="CBM3_sf"/>
</dbReference>
<dbReference type="InterPro" id="IPR008965">
    <property type="entry name" value="CBM2/CBM3_carb-bd_dom_sf"/>
</dbReference>
<dbReference type="Gene3D" id="2.60.40.710">
    <property type="entry name" value="Endoglucanase-like"/>
    <property type="match status" value="1"/>
</dbReference>